<dbReference type="Pfam" id="PF05257">
    <property type="entry name" value="CHAP"/>
    <property type="match status" value="1"/>
</dbReference>
<reference evidence="2 3" key="1">
    <citation type="journal article" date="2014" name="Int. J. Syst. Evol. Microbiol.">
        <title>Complete genome sequence of Corynebacterium casei LMG S-19264T (=DSM 44701T), isolated from a smear-ripened cheese.</title>
        <authorList>
            <consortium name="US DOE Joint Genome Institute (JGI-PGF)"/>
            <person name="Walter F."/>
            <person name="Albersmeier A."/>
            <person name="Kalinowski J."/>
            <person name="Ruckert C."/>
        </authorList>
    </citation>
    <scope>NUCLEOTIDE SEQUENCE [LARGE SCALE GENOMIC DNA]</scope>
    <source>
        <strain evidence="2 3">CGMCC 1.16330</strain>
    </source>
</reference>
<comment type="caution">
    <text evidence="2">The sequence shown here is derived from an EMBL/GenBank/DDBJ whole genome shotgun (WGS) entry which is preliminary data.</text>
</comment>
<evidence type="ECO:0000313" key="2">
    <source>
        <dbReference type="EMBL" id="GGG31458.1"/>
    </source>
</evidence>
<sequence>MLRPGDQGMRVRLREAALAAALLLLAACGSSRGTPRGVPGYDAGGGLQLSCVPFARARSGIQLAGDAWQWWDAAAGRYDRSGAPRPGSVLVFARTPRLPQGHLAVVSRVVSAREIRVDHANWAPGGSASRGRVARDQPVLDVSPRGDWSAVRVWYPPVRDYGRTVFPTHGFIHPVIRTAALRE</sequence>
<evidence type="ECO:0000313" key="3">
    <source>
        <dbReference type="Proteomes" id="UP000597507"/>
    </source>
</evidence>
<dbReference type="PROSITE" id="PS50911">
    <property type="entry name" value="CHAP"/>
    <property type="match status" value="1"/>
</dbReference>
<dbReference type="AlphaFoldDB" id="A0A8J3ECB3"/>
<name>A0A8J3ECB3_9PROT</name>
<dbReference type="EMBL" id="BMKS01000005">
    <property type="protein sequence ID" value="GGG31458.1"/>
    <property type="molecule type" value="Genomic_DNA"/>
</dbReference>
<dbReference type="InterPro" id="IPR038765">
    <property type="entry name" value="Papain-like_cys_pep_sf"/>
</dbReference>
<dbReference type="Gene3D" id="3.90.1720.10">
    <property type="entry name" value="endopeptidase domain like (from Nostoc punctiforme)"/>
    <property type="match status" value="1"/>
</dbReference>
<dbReference type="InterPro" id="IPR007921">
    <property type="entry name" value="CHAP_dom"/>
</dbReference>
<keyword evidence="3" id="KW-1185">Reference proteome</keyword>
<evidence type="ECO:0000259" key="1">
    <source>
        <dbReference type="PROSITE" id="PS50911"/>
    </source>
</evidence>
<gene>
    <name evidence="2" type="ORF">GCM10010964_19250</name>
</gene>
<dbReference type="SUPFAM" id="SSF54001">
    <property type="entry name" value="Cysteine proteinases"/>
    <property type="match status" value="1"/>
</dbReference>
<proteinExistence type="predicted"/>
<organism evidence="2 3">
    <name type="scientific">Caldovatus sediminis</name>
    <dbReference type="NCBI Taxonomy" id="2041189"/>
    <lineage>
        <taxon>Bacteria</taxon>
        <taxon>Pseudomonadati</taxon>
        <taxon>Pseudomonadota</taxon>
        <taxon>Alphaproteobacteria</taxon>
        <taxon>Acetobacterales</taxon>
        <taxon>Roseomonadaceae</taxon>
        <taxon>Caldovatus</taxon>
    </lineage>
</organism>
<dbReference type="PROSITE" id="PS51257">
    <property type="entry name" value="PROKAR_LIPOPROTEIN"/>
    <property type="match status" value="1"/>
</dbReference>
<dbReference type="Proteomes" id="UP000597507">
    <property type="component" value="Unassembled WGS sequence"/>
</dbReference>
<feature type="domain" description="Peptidase C51" evidence="1">
    <location>
        <begin position="26"/>
        <end position="152"/>
    </location>
</feature>
<accession>A0A8J3ECB3</accession>
<protein>
    <submittedName>
        <fullName evidence="2">CHAP domain-containing protein</fullName>
    </submittedName>
</protein>